<keyword evidence="2 4" id="KW-0560">Oxidoreductase</keyword>
<dbReference type="InterPro" id="IPR029510">
    <property type="entry name" value="Ald_DH_CS_GLU"/>
</dbReference>
<evidence type="ECO:0000313" key="7">
    <source>
        <dbReference type="Proteomes" id="UP001596492"/>
    </source>
</evidence>
<sequence length="476" mass="51133">MFAKQPYIDGKLVDAGEVFEVINPATEAPVGTIVLANADAALAALDAADKAFPMWANMPASERVKWMHKLRDAVIEHEDHLRTCVHLEMGKPWAATKDDYDMLVDSLNFYADEIMAIKGEELKDKEGTHTHMLTREPIGVVAAFLAWNFPLLNLAYKLGPAMASGCPIIIKPSMQTPLSAYAVGELCAKIGLPAGVVNIISGHNREIGDLISASTIPAMLTLIGSTQTGLHVMKAGSTSIKRYSMELGGNAPVLVFADADLDLAADTVVALKYGNSGQICVAPNRVFVAAEVAEAFTQKIVERAKATKVGFGKDQDIDMGPVIDEGSWKRIDGLVQDAIANGATLLAGGGRPEGQDIGSFYAPTVLSNVTDDMRVCREEVFGPVINLMQFTDEADVLDIANNTDAGLTAYIFTQDQDRADSFAARLRFGEIQINGVKYAINLPHCGIKQSGIGVDCSHLALDEYLAPKRVSRAIIK</sequence>
<dbReference type="RefSeq" id="WP_382168345.1">
    <property type="nucleotide sequence ID" value="NZ_JBHTBR010000005.1"/>
</dbReference>
<dbReference type="PANTHER" id="PTHR43353">
    <property type="entry name" value="SUCCINATE-SEMIALDEHYDE DEHYDROGENASE, MITOCHONDRIAL"/>
    <property type="match status" value="1"/>
</dbReference>
<feature type="domain" description="Aldehyde dehydrogenase" evidence="5">
    <location>
        <begin position="17"/>
        <end position="470"/>
    </location>
</feature>
<dbReference type="PROSITE" id="PS00070">
    <property type="entry name" value="ALDEHYDE_DEHYDR_CYS"/>
    <property type="match status" value="1"/>
</dbReference>
<comment type="caution">
    <text evidence="6">The sequence shown here is derived from an EMBL/GenBank/DDBJ whole genome shotgun (WGS) entry which is preliminary data.</text>
</comment>
<keyword evidence="7" id="KW-1185">Reference proteome</keyword>
<dbReference type="Proteomes" id="UP001596492">
    <property type="component" value="Unassembled WGS sequence"/>
</dbReference>
<organism evidence="6 7">
    <name type="scientific">Hirschia litorea</name>
    <dbReference type="NCBI Taxonomy" id="1199156"/>
    <lineage>
        <taxon>Bacteria</taxon>
        <taxon>Pseudomonadati</taxon>
        <taxon>Pseudomonadota</taxon>
        <taxon>Alphaproteobacteria</taxon>
        <taxon>Hyphomonadales</taxon>
        <taxon>Hyphomonadaceae</taxon>
        <taxon>Hirschia</taxon>
    </lineage>
</organism>
<dbReference type="Pfam" id="PF00171">
    <property type="entry name" value="Aldedh"/>
    <property type="match status" value="1"/>
</dbReference>
<dbReference type="Gene3D" id="3.40.309.10">
    <property type="entry name" value="Aldehyde Dehydrogenase, Chain A, domain 2"/>
    <property type="match status" value="1"/>
</dbReference>
<dbReference type="InterPro" id="IPR050740">
    <property type="entry name" value="Aldehyde_DH_Superfamily"/>
</dbReference>
<evidence type="ECO:0000256" key="3">
    <source>
        <dbReference type="PROSITE-ProRule" id="PRU10007"/>
    </source>
</evidence>
<name>A0ABW2IPE3_9PROT</name>
<evidence type="ECO:0000259" key="5">
    <source>
        <dbReference type="Pfam" id="PF00171"/>
    </source>
</evidence>
<protein>
    <submittedName>
        <fullName evidence="6">Aldehyde dehydrogenase family protein</fullName>
    </submittedName>
</protein>
<evidence type="ECO:0000256" key="4">
    <source>
        <dbReference type="RuleBase" id="RU003345"/>
    </source>
</evidence>
<proteinExistence type="inferred from homology"/>
<dbReference type="EMBL" id="JBHTBR010000005">
    <property type="protein sequence ID" value="MFC7292700.1"/>
    <property type="molecule type" value="Genomic_DNA"/>
</dbReference>
<dbReference type="InterPro" id="IPR015590">
    <property type="entry name" value="Aldehyde_DH_dom"/>
</dbReference>
<dbReference type="InterPro" id="IPR016161">
    <property type="entry name" value="Ald_DH/histidinol_DH"/>
</dbReference>
<comment type="similarity">
    <text evidence="1 4">Belongs to the aldehyde dehydrogenase family.</text>
</comment>
<evidence type="ECO:0000256" key="2">
    <source>
        <dbReference type="ARBA" id="ARBA00023002"/>
    </source>
</evidence>
<evidence type="ECO:0000313" key="6">
    <source>
        <dbReference type="EMBL" id="MFC7292700.1"/>
    </source>
</evidence>
<dbReference type="PANTHER" id="PTHR43353:SF5">
    <property type="entry name" value="SUCCINATE-SEMIALDEHYDE DEHYDROGENASE, MITOCHONDRIAL"/>
    <property type="match status" value="1"/>
</dbReference>
<dbReference type="InterPro" id="IPR016160">
    <property type="entry name" value="Ald_DH_CS_CYS"/>
</dbReference>
<accession>A0ABW2IPE3</accession>
<feature type="active site" evidence="3">
    <location>
        <position position="246"/>
    </location>
</feature>
<dbReference type="InterPro" id="IPR016162">
    <property type="entry name" value="Ald_DH_N"/>
</dbReference>
<gene>
    <name evidence="6" type="ORF">ACFQS8_13795</name>
</gene>
<evidence type="ECO:0000256" key="1">
    <source>
        <dbReference type="ARBA" id="ARBA00009986"/>
    </source>
</evidence>
<dbReference type="Gene3D" id="3.40.605.10">
    <property type="entry name" value="Aldehyde Dehydrogenase, Chain A, domain 1"/>
    <property type="match status" value="1"/>
</dbReference>
<dbReference type="InterPro" id="IPR016163">
    <property type="entry name" value="Ald_DH_C"/>
</dbReference>
<reference evidence="7" key="1">
    <citation type="journal article" date="2019" name="Int. J. Syst. Evol. Microbiol.">
        <title>The Global Catalogue of Microorganisms (GCM) 10K type strain sequencing project: providing services to taxonomists for standard genome sequencing and annotation.</title>
        <authorList>
            <consortium name="The Broad Institute Genomics Platform"/>
            <consortium name="The Broad Institute Genome Sequencing Center for Infectious Disease"/>
            <person name="Wu L."/>
            <person name="Ma J."/>
        </authorList>
    </citation>
    <scope>NUCLEOTIDE SEQUENCE [LARGE SCALE GENOMIC DNA]</scope>
    <source>
        <strain evidence="7">CCUG 51308</strain>
    </source>
</reference>
<dbReference type="PROSITE" id="PS00687">
    <property type="entry name" value="ALDEHYDE_DEHYDR_GLU"/>
    <property type="match status" value="1"/>
</dbReference>
<dbReference type="SUPFAM" id="SSF53720">
    <property type="entry name" value="ALDH-like"/>
    <property type="match status" value="1"/>
</dbReference>